<evidence type="ECO:0000313" key="2">
    <source>
        <dbReference type="Proteomes" id="UP000600918"/>
    </source>
</evidence>
<sequence>MSIHDSWIPVETLKRTENRAGSKAWVRIATGCGCGCGRIPSTGKEELRPSELSWKLCCLENSPRTLGSEGILGRLEFGSTEATYRTNPMLVTVALPSSTEGTYLLKHSQQAPTDTSSLATSNFLAEQKRGCGKAFVDLRSAEIASNTVAAFSGSETTFIALHRTLFFLSPRGLVIPGFSLIELTPLWLRFSYKDIV</sequence>
<protein>
    <submittedName>
        <fullName evidence="1">Uncharacterized protein</fullName>
    </submittedName>
</protein>
<name>A0A834KIV9_VESPE</name>
<keyword evidence="2" id="KW-1185">Reference proteome</keyword>
<dbReference type="Proteomes" id="UP000600918">
    <property type="component" value="Unassembled WGS sequence"/>
</dbReference>
<reference evidence="1" key="1">
    <citation type="journal article" date="2020" name="G3 (Bethesda)">
        <title>High-Quality Assemblies for Three Invasive Social Wasps from the &lt;i&gt;Vespula&lt;/i&gt; Genus.</title>
        <authorList>
            <person name="Harrop T.W.R."/>
            <person name="Guhlin J."/>
            <person name="McLaughlin G.M."/>
            <person name="Permina E."/>
            <person name="Stockwell P."/>
            <person name="Gilligan J."/>
            <person name="Le Lec M.F."/>
            <person name="Gruber M.A.M."/>
            <person name="Quinn O."/>
            <person name="Lovegrove M."/>
            <person name="Duncan E.J."/>
            <person name="Remnant E.J."/>
            <person name="Van Eeckhoven J."/>
            <person name="Graham B."/>
            <person name="Knapp R.A."/>
            <person name="Langford K.W."/>
            <person name="Kronenberg Z."/>
            <person name="Press M.O."/>
            <person name="Eacker S.M."/>
            <person name="Wilson-Rankin E.E."/>
            <person name="Purcell J."/>
            <person name="Lester P.J."/>
            <person name="Dearden P.K."/>
        </authorList>
    </citation>
    <scope>NUCLEOTIDE SEQUENCE</scope>
    <source>
        <strain evidence="1">Volc-1</strain>
    </source>
</reference>
<gene>
    <name evidence="1" type="ORF">H0235_014393</name>
</gene>
<accession>A0A834KIV9</accession>
<comment type="caution">
    <text evidence="1">The sequence shown here is derived from an EMBL/GenBank/DDBJ whole genome shotgun (WGS) entry which is preliminary data.</text>
</comment>
<dbReference type="EMBL" id="JACSDY010000015">
    <property type="protein sequence ID" value="KAF7406737.1"/>
    <property type="molecule type" value="Genomic_DNA"/>
</dbReference>
<dbReference type="AlphaFoldDB" id="A0A834KIV9"/>
<proteinExistence type="predicted"/>
<organism evidence="1 2">
    <name type="scientific">Vespula pensylvanica</name>
    <name type="common">Western yellow jacket</name>
    <name type="synonym">Wasp</name>
    <dbReference type="NCBI Taxonomy" id="30213"/>
    <lineage>
        <taxon>Eukaryota</taxon>
        <taxon>Metazoa</taxon>
        <taxon>Ecdysozoa</taxon>
        <taxon>Arthropoda</taxon>
        <taxon>Hexapoda</taxon>
        <taxon>Insecta</taxon>
        <taxon>Pterygota</taxon>
        <taxon>Neoptera</taxon>
        <taxon>Endopterygota</taxon>
        <taxon>Hymenoptera</taxon>
        <taxon>Apocrita</taxon>
        <taxon>Aculeata</taxon>
        <taxon>Vespoidea</taxon>
        <taxon>Vespidae</taxon>
        <taxon>Vespinae</taxon>
        <taxon>Vespula</taxon>
    </lineage>
</organism>
<evidence type="ECO:0000313" key="1">
    <source>
        <dbReference type="EMBL" id="KAF7406737.1"/>
    </source>
</evidence>